<proteinExistence type="predicted"/>
<gene>
    <name evidence="7" type="ORF">B0H50_11217</name>
</gene>
<dbReference type="CDD" id="cd01173">
    <property type="entry name" value="pyridoxal_pyridoxamine_kinase"/>
    <property type="match status" value="1"/>
</dbReference>
<sequence length="279" mass="30387">MAYDYKRVLTIQDVSCIGQCSLTVALPIISACGLETAVLPSAVLSTHTGGFTGYTFRDLTDDLPKILEHWKKEGITFDAFYTGYLGSAKQIEYVRNILHSVRKDSSVNVVDPAMADNGKLYPGFDAAFVEAMKPLISDADFVLPNITEAAMLTGNDYRETYDEAYVKKLSEDLIKLGAKAVVLTGIGYTAETTGVSVYENGKISYYPHRKIAGGCHGTGDVYASAFVGALLRGNSPFESAKIAANYTLQCIENTIGDKSHWYGVKFETALPDLVKQLNK</sequence>
<dbReference type="SUPFAM" id="SSF53613">
    <property type="entry name" value="Ribokinase-like"/>
    <property type="match status" value="1"/>
</dbReference>
<dbReference type="EC" id="2.7.1.35" evidence="1"/>
<dbReference type="GO" id="GO:0016301">
    <property type="term" value="F:kinase activity"/>
    <property type="evidence" value="ECO:0007669"/>
    <property type="project" value="UniProtKB-KW"/>
</dbReference>
<dbReference type="Pfam" id="PF08543">
    <property type="entry name" value="Phos_pyr_kin"/>
    <property type="match status" value="1"/>
</dbReference>
<name>A0ABX5LKE2_9BACT</name>
<reference evidence="7 8" key="1">
    <citation type="submission" date="2018-05" db="EMBL/GenBank/DDBJ databases">
        <title>Animal gut microbial communities from fecal samples from Wisconsin, USA.</title>
        <authorList>
            <person name="Neumann A."/>
        </authorList>
    </citation>
    <scope>NUCLEOTIDE SEQUENCE [LARGE SCALE GENOMIC DNA]</scope>
    <source>
        <strain evidence="7 8">UWS4</strain>
    </source>
</reference>
<dbReference type="EMBL" id="QGHD01000012">
    <property type="protein sequence ID" value="PWL00147.1"/>
    <property type="molecule type" value="Genomic_DNA"/>
</dbReference>
<keyword evidence="4 7" id="KW-0418">Kinase</keyword>
<evidence type="ECO:0000259" key="6">
    <source>
        <dbReference type="Pfam" id="PF08543"/>
    </source>
</evidence>
<dbReference type="InterPro" id="IPR013749">
    <property type="entry name" value="PM/HMP-P_kinase-1"/>
</dbReference>
<organism evidence="7 8">
    <name type="scientific">Hallerella porci</name>
    <dbReference type="NCBI Taxonomy" id="1945871"/>
    <lineage>
        <taxon>Bacteria</taxon>
        <taxon>Pseudomonadati</taxon>
        <taxon>Fibrobacterota</taxon>
        <taxon>Fibrobacteria</taxon>
        <taxon>Fibrobacterales</taxon>
        <taxon>Fibrobacteraceae</taxon>
        <taxon>Hallerella</taxon>
    </lineage>
</organism>
<dbReference type="InterPro" id="IPR029056">
    <property type="entry name" value="Ribokinase-like"/>
</dbReference>
<dbReference type="PANTHER" id="PTHR10534:SF2">
    <property type="entry name" value="PYRIDOXAL KINASE"/>
    <property type="match status" value="1"/>
</dbReference>
<dbReference type="PROSITE" id="PS51257">
    <property type="entry name" value="PROKAR_LIPOPROTEIN"/>
    <property type="match status" value="1"/>
</dbReference>
<dbReference type="InterPro" id="IPR004625">
    <property type="entry name" value="PyrdxlKinase"/>
</dbReference>
<evidence type="ECO:0000256" key="2">
    <source>
        <dbReference type="ARBA" id="ARBA00022679"/>
    </source>
</evidence>
<keyword evidence="3" id="KW-0547">Nucleotide-binding</keyword>
<evidence type="ECO:0000313" key="7">
    <source>
        <dbReference type="EMBL" id="PWL00147.1"/>
    </source>
</evidence>
<accession>A0ABX5LKE2</accession>
<protein>
    <recommendedName>
        <fullName evidence="1">pyridoxal kinase</fullName>
        <ecNumber evidence="1">2.7.1.35</ecNumber>
    </recommendedName>
</protein>
<feature type="domain" description="Pyridoxamine kinase/Phosphomethylpyrimidine kinase" evidence="6">
    <location>
        <begin position="73"/>
        <end position="255"/>
    </location>
</feature>
<dbReference type="Gene3D" id="3.40.1190.20">
    <property type="match status" value="1"/>
</dbReference>
<evidence type="ECO:0000256" key="3">
    <source>
        <dbReference type="ARBA" id="ARBA00022741"/>
    </source>
</evidence>
<evidence type="ECO:0000256" key="1">
    <source>
        <dbReference type="ARBA" id="ARBA00012104"/>
    </source>
</evidence>
<keyword evidence="5" id="KW-0067">ATP-binding</keyword>
<dbReference type="Proteomes" id="UP000245523">
    <property type="component" value="Unassembled WGS sequence"/>
</dbReference>
<comment type="caution">
    <text evidence="7">The sequence shown here is derived from an EMBL/GenBank/DDBJ whole genome shotgun (WGS) entry which is preliminary data.</text>
</comment>
<keyword evidence="8" id="KW-1185">Reference proteome</keyword>
<dbReference type="PANTHER" id="PTHR10534">
    <property type="entry name" value="PYRIDOXAL KINASE"/>
    <property type="match status" value="1"/>
</dbReference>
<evidence type="ECO:0000256" key="4">
    <source>
        <dbReference type="ARBA" id="ARBA00022777"/>
    </source>
</evidence>
<evidence type="ECO:0000256" key="5">
    <source>
        <dbReference type="ARBA" id="ARBA00022840"/>
    </source>
</evidence>
<keyword evidence="2" id="KW-0808">Transferase</keyword>
<evidence type="ECO:0000313" key="8">
    <source>
        <dbReference type="Proteomes" id="UP000245523"/>
    </source>
</evidence>
<dbReference type="NCBIfam" id="NF005491">
    <property type="entry name" value="PRK07105.1"/>
    <property type="match status" value="1"/>
</dbReference>
<dbReference type="RefSeq" id="WP_106198884.1">
    <property type="nucleotide sequence ID" value="NZ_JAXEIU010000020.1"/>
</dbReference>